<comment type="caution">
    <text evidence="2">The sequence shown here is derived from an EMBL/GenBank/DDBJ whole genome shotgun (WGS) entry which is preliminary data.</text>
</comment>
<feature type="transmembrane region" description="Helical" evidence="1">
    <location>
        <begin position="100"/>
        <end position="120"/>
    </location>
</feature>
<accession>J8Q4B9</accession>
<evidence type="ECO:0000313" key="3">
    <source>
        <dbReference type="Proteomes" id="UP000006968"/>
    </source>
</evidence>
<keyword evidence="1" id="KW-0472">Membrane</keyword>
<organism evidence="2 3">
    <name type="scientific">Saccharomyces arboricola (strain H-6 / AS 2.3317 / CBS 10644)</name>
    <name type="common">Yeast</name>
    <dbReference type="NCBI Taxonomy" id="1160507"/>
    <lineage>
        <taxon>Eukaryota</taxon>
        <taxon>Fungi</taxon>
        <taxon>Dikarya</taxon>
        <taxon>Ascomycota</taxon>
        <taxon>Saccharomycotina</taxon>
        <taxon>Saccharomycetes</taxon>
        <taxon>Saccharomycetales</taxon>
        <taxon>Saccharomycetaceae</taxon>
        <taxon>Saccharomyces</taxon>
    </lineage>
</organism>
<sequence>MTLSDEGDSCTSIVESDLTFFDLESNYSNDSVHLLYEKYTHKLPMKDESKTAFRLTPTNEKLYKQNTLDVHSTFKERFVVFTKPVKSIQAKVRNCKPNKYVKVTFILAILIPLAVWTFYIDVNIH</sequence>
<dbReference type="Proteomes" id="UP000006968">
    <property type="component" value="Chromosome III"/>
</dbReference>
<dbReference type="HOGENOM" id="CLU_1994401_0_0_1"/>
<reference evidence="2 3" key="1">
    <citation type="journal article" date="2013" name="BMC Genomics">
        <title>High quality de novo sequencing and assembly of the Saccharomyces arboricolus genome.</title>
        <authorList>
            <person name="Liti G."/>
            <person name="Nguyen Ba A.N."/>
            <person name="Blythe M."/>
            <person name="Mueller C.A."/>
            <person name="Bergstroem A."/>
            <person name="Cubillos F.A."/>
            <person name="Dafhnis-Calas F."/>
            <person name="Khoshraftar S."/>
            <person name="Malla S."/>
            <person name="Mehta N."/>
            <person name="Siow C.C."/>
            <person name="Warringer J."/>
            <person name="Moses A.M."/>
            <person name="Louis E.J."/>
            <person name="Nieduszynski C.A."/>
        </authorList>
    </citation>
    <scope>NUCLEOTIDE SEQUENCE [LARGE SCALE GENOMIC DNA]</scope>
    <source>
        <strain evidence="3">H-6 / AS 2.3317 / CBS 10644</strain>
    </source>
</reference>
<proteinExistence type="predicted"/>
<dbReference type="OrthoDB" id="4042362at2759"/>
<keyword evidence="1" id="KW-1133">Transmembrane helix</keyword>
<dbReference type="EMBL" id="ALIE01000018">
    <property type="protein sequence ID" value="EJS44543.1"/>
    <property type="molecule type" value="Genomic_DNA"/>
</dbReference>
<name>J8Q4B9_SACAR</name>
<gene>
    <name evidence="2" type="ORF">SU7_0347</name>
</gene>
<protein>
    <submittedName>
        <fullName evidence="2">YCL021W-A</fullName>
    </submittedName>
</protein>
<evidence type="ECO:0000256" key="1">
    <source>
        <dbReference type="SAM" id="Phobius"/>
    </source>
</evidence>
<evidence type="ECO:0000313" key="2">
    <source>
        <dbReference type="EMBL" id="EJS44543.1"/>
    </source>
</evidence>
<keyword evidence="3" id="KW-1185">Reference proteome</keyword>
<dbReference type="AlphaFoldDB" id="J8Q4B9"/>
<keyword evidence="1" id="KW-0812">Transmembrane</keyword>